<dbReference type="EMBL" id="JAJSBI010000020">
    <property type="protein sequence ID" value="MCD9878248.1"/>
    <property type="molecule type" value="Genomic_DNA"/>
</dbReference>
<proteinExistence type="predicted"/>
<name>A0A9Q3Z883_9ACTN</name>
<comment type="caution">
    <text evidence="1">The sequence shown here is derived from an EMBL/GenBank/DDBJ whole genome shotgun (WGS) entry which is preliminary data.</text>
</comment>
<sequence>MTAQDVPEVGTVVVDTRSDQLGEVMGAEGPYVQLRPLGGGIEWDVPPRALREATTSDELRAKVREVNASRRWAG</sequence>
<reference evidence="1" key="1">
    <citation type="submission" date="2021-12" db="EMBL/GenBank/DDBJ databases">
        <authorList>
            <person name="Lee J.-H."/>
            <person name="Kim S.-B."/>
        </authorList>
    </citation>
    <scope>NUCLEOTIDE SEQUENCE</scope>
    <source>
        <strain evidence="1">NR30</strain>
    </source>
</reference>
<dbReference type="AlphaFoldDB" id="A0A9Q3Z883"/>
<evidence type="ECO:0000313" key="1">
    <source>
        <dbReference type="EMBL" id="MCD9878248.1"/>
    </source>
</evidence>
<gene>
    <name evidence="1" type="ORF">LJ657_32460</name>
</gene>
<organism evidence="1 2">
    <name type="scientific">Streptomyces guryensis</name>
    <dbReference type="NCBI Taxonomy" id="2886947"/>
    <lineage>
        <taxon>Bacteria</taxon>
        <taxon>Bacillati</taxon>
        <taxon>Actinomycetota</taxon>
        <taxon>Actinomycetes</taxon>
        <taxon>Kitasatosporales</taxon>
        <taxon>Streptomycetaceae</taxon>
        <taxon>Streptomyces</taxon>
    </lineage>
</organism>
<dbReference type="Proteomes" id="UP001108029">
    <property type="component" value="Unassembled WGS sequence"/>
</dbReference>
<dbReference type="RefSeq" id="WP_232652471.1">
    <property type="nucleotide sequence ID" value="NZ_JAJSBI010000020.1"/>
</dbReference>
<evidence type="ECO:0000313" key="2">
    <source>
        <dbReference type="Proteomes" id="UP001108029"/>
    </source>
</evidence>
<keyword evidence="2" id="KW-1185">Reference proteome</keyword>
<protein>
    <submittedName>
        <fullName evidence="1">Uncharacterized protein</fullName>
    </submittedName>
</protein>
<accession>A0A9Q3Z883</accession>